<dbReference type="GO" id="GO:0003676">
    <property type="term" value="F:nucleic acid binding"/>
    <property type="evidence" value="ECO:0007669"/>
    <property type="project" value="InterPro"/>
</dbReference>
<evidence type="ECO:0000313" key="3">
    <source>
        <dbReference type="Proteomes" id="UP000011761"/>
    </source>
</evidence>
<dbReference type="EMBL" id="KB445559">
    <property type="protein sequence ID" value="EMC94284.1"/>
    <property type="molecule type" value="Genomic_DNA"/>
</dbReference>
<dbReference type="AlphaFoldDB" id="M2N5G3"/>
<dbReference type="Gene3D" id="3.30.420.10">
    <property type="entry name" value="Ribonuclease H-like superfamily/Ribonuclease H"/>
    <property type="match status" value="1"/>
</dbReference>
<evidence type="ECO:0000256" key="1">
    <source>
        <dbReference type="SAM" id="MobiDB-lite"/>
    </source>
</evidence>
<dbReference type="GeneID" id="19109056"/>
<accession>M2N5G3</accession>
<dbReference type="InterPro" id="IPR036397">
    <property type="entry name" value="RNaseH_sf"/>
</dbReference>
<gene>
    <name evidence="2" type="ORF">BAUCODRAFT_150470</name>
</gene>
<keyword evidence="3" id="KW-1185">Reference proteome</keyword>
<dbReference type="Proteomes" id="UP000011761">
    <property type="component" value="Unassembled WGS sequence"/>
</dbReference>
<dbReference type="OrthoDB" id="8191639at2759"/>
<sequence length="280" mass="30731">MPVIVVKAVDLEVSAKQSTSQLTTPGRATQTSPLYHKLIKGEPVFLDIEFQKYKIDGELKQKHRIGRVTCLNTAGETVLDADAIYPREANIKKCWQPAEFGVTAQGLLFENGGVAAHKVEGWVANIVKNRTVVVHGGTHDLTSFYYKGYDVWTKSTMVDTQDIYSGLRGRSRPGLDICASVELGISLRKGGEHCPVEDADATRRLYLKAYPYDRRVEVEKQKENNKGHEGTKTDRGSKAAGTIAGKGPQHTGNVSGSAKKRARNRAARAALAVEQPIEKE</sequence>
<dbReference type="RefSeq" id="XP_007679122.1">
    <property type="nucleotide sequence ID" value="XM_007680932.1"/>
</dbReference>
<protein>
    <recommendedName>
        <fullName evidence="4">Exonuclease domain-containing protein</fullName>
    </recommendedName>
</protein>
<feature type="region of interest" description="Disordered" evidence="1">
    <location>
        <begin position="217"/>
        <end position="280"/>
    </location>
</feature>
<organism evidence="2 3">
    <name type="scientific">Baudoinia panamericana (strain UAMH 10762)</name>
    <name type="common">Angels' share fungus</name>
    <name type="synonym">Baudoinia compniacensis (strain UAMH 10762)</name>
    <dbReference type="NCBI Taxonomy" id="717646"/>
    <lineage>
        <taxon>Eukaryota</taxon>
        <taxon>Fungi</taxon>
        <taxon>Dikarya</taxon>
        <taxon>Ascomycota</taxon>
        <taxon>Pezizomycotina</taxon>
        <taxon>Dothideomycetes</taxon>
        <taxon>Dothideomycetidae</taxon>
        <taxon>Mycosphaerellales</taxon>
        <taxon>Teratosphaeriaceae</taxon>
        <taxon>Baudoinia</taxon>
    </lineage>
</organism>
<proteinExistence type="predicted"/>
<dbReference type="STRING" id="717646.M2N5G3"/>
<name>M2N5G3_BAUPA</name>
<dbReference type="InterPro" id="IPR012337">
    <property type="entry name" value="RNaseH-like_sf"/>
</dbReference>
<dbReference type="KEGG" id="bcom:BAUCODRAFT_150470"/>
<dbReference type="HOGENOM" id="CLU_086707_0_0_1"/>
<evidence type="ECO:0008006" key="4">
    <source>
        <dbReference type="Google" id="ProtNLM"/>
    </source>
</evidence>
<dbReference type="eggNOG" id="ENOG502RV4Z">
    <property type="taxonomic scope" value="Eukaryota"/>
</dbReference>
<dbReference type="SUPFAM" id="SSF53098">
    <property type="entry name" value="Ribonuclease H-like"/>
    <property type="match status" value="1"/>
</dbReference>
<feature type="compositionally biased region" description="Basic and acidic residues" evidence="1">
    <location>
        <begin position="217"/>
        <end position="237"/>
    </location>
</feature>
<reference evidence="2 3" key="1">
    <citation type="journal article" date="2012" name="PLoS Pathog.">
        <title>Diverse lifestyles and strategies of plant pathogenesis encoded in the genomes of eighteen Dothideomycetes fungi.</title>
        <authorList>
            <person name="Ohm R.A."/>
            <person name="Feau N."/>
            <person name="Henrissat B."/>
            <person name="Schoch C.L."/>
            <person name="Horwitz B.A."/>
            <person name="Barry K.W."/>
            <person name="Condon B.J."/>
            <person name="Copeland A.C."/>
            <person name="Dhillon B."/>
            <person name="Glaser F."/>
            <person name="Hesse C.N."/>
            <person name="Kosti I."/>
            <person name="LaButti K."/>
            <person name="Lindquist E.A."/>
            <person name="Lucas S."/>
            <person name="Salamov A.A."/>
            <person name="Bradshaw R.E."/>
            <person name="Ciuffetti L."/>
            <person name="Hamelin R.C."/>
            <person name="Kema G.H.J."/>
            <person name="Lawrence C."/>
            <person name="Scott J.A."/>
            <person name="Spatafora J.W."/>
            <person name="Turgeon B.G."/>
            <person name="de Wit P.J.G.M."/>
            <person name="Zhong S."/>
            <person name="Goodwin S.B."/>
            <person name="Grigoriev I.V."/>
        </authorList>
    </citation>
    <scope>NUCLEOTIDE SEQUENCE [LARGE SCALE GENOMIC DNA]</scope>
    <source>
        <strain evidence="2 3">UAMH 10762</strain>
    </source>
</reference>
<evidence type="ECO:0000313" key="2">
    <source>
        <dbReference type="EMBL" id="EMC94284.1"/>
    </source>
</evidence>